<dbReference type="PANTHER" id="PTHR11954:SF6">
    <property type="entry name" value="MACROPHAGE MIGRATION INHIBITORY FACTOR"/>
    <property type="match status" value="1"/>
</dbReference>
<reference evidence="13" key="2">
    <citation type="submission" date="2024-10" db="UniProtKB">
        <authorList>
            <consortium name="EnsemblProtists"/>
        </authorList>
    </citation>
    <scope>IDENTIFICATION</scope>
</reference>
<dbReference type="GO" id="GO:0050178">
    <property type="term" value="F:phenylpyruvate tautomerase activity"/>
    <property type="evidence" value="ECO:0007669"/>
    <property type="project" value="UniProtKB-EC"/>
</dbReference>
<evidence type="ECO:0000256" key="3">
    <source>
        <dbReference type="ARBA" id="ARBA00022514"/>
    </source>
</evidence>
<dbReference type="GO" id="GO:0004167">
    <property type="term" value="F:dopachrome isomerase activity"/>
    <property type="evidence" value="ECO:0007669"/>
    <property type="project" value="UniProtKB-EC"/>
</dbReference>
<dbReference type="KEGG" id="ehx:EMIHUDRAFT_360168"/>
<dbReference type="EnsemblProtists" id="EOD04682">
    <property type="protein sequence ID" value="EOD04682"/>
    <property type="gene ID" value="EMIHUDRAFT_360168"/>
</dbReference>
<keyword evidence="14" id="KW-1185">Reference proteome</keyword>
<dbReference type="AlphaFoldDB" id="A0A0D3I097"/>
<dbReference type="Pfam" id="PF01187">
    <property type="entry name" value="MIF"/>
    <property type="match status" value="1"/>
</dbReference>
<evidence type="ECO:0000256" key="2">
    <source>
        <dbReference type="ARBA" id="ARBA00005851"/>
    </source>
</evidence>
<dbReference type="InterPro" id="IPR001398">
    <property type="entry name" value="Macrophage_inhib_fac"/>
</dbReference>
<evidence type="ECO:0000256" key="12">
    <source>
        <dbReference type="ARBA" id="ARBA00042730"/>
    </source>
</evidence>
<sequence>MRTALLACLASTEALLISPFRVTSSAGRGSVKAAACDSEANDGDPSLILTTNVALSDKAAFVKACSAAIATSLSKPEAYVAVCVTDGHEAMSFGGSTDPCALGCVYSIGAINQENNGALTKAISELLAAHGAVPADRVYLNFFDVPRANCGWSGRTFAG</sequence>
<evidence type="ECO:0000313" key="13">
    <source>
        <dbReference type="EnsemblProtists" id="EOD04682"/>
    </source>
</evidence>
<comment type="subcellular location">
    <subcellularLocation>
        <location evidence="1">Secreted</location>
    </subcellularLocation>
</comment>
<keyword evidence="4" id="KW-0964">Secreted</keyword>
<protein>
    <recommendedName>
        <fullName evidence="12">L-dopachrome isomerase</fullName>
        <ecNumber evidence="9">5.3.2.1</ecNumber>
        <ecNumber evidence="8">5.3.3.12</ecNumber>
    </recommendedName>
    <alternativeName>
        <fullName evidence="10">L-dopachrome tautomerase</fullName>
    </alternativeName>
    <alternativeName>
        <fullName evidence="11">Phenylpyruvate tautomerase</fullName>
    </alternativeName>
</protein>
<dbReference type="InterPro" id="IPR014347">
    <property type="entry name" value="Tautomerase/MIF_sf"/>
</dbReference>
<dbReference type="GO" id="GO:0005125">
    <property type="term" value="F:cytokine activity"/>
    <property type="evidence" value="ECO:0007669"/>
    <property type="project" value="UniProtKB-KW"/>
</dbReference>
<dbReference type="GO" id="GO:0005615">
    <property type="term" value="C:extracellular space"/>
    <property type="evidence" value="ECO:0007669"/>
    <property type="project" value="UniProtKB-KW"/>
</dbReference>
<dbReference type="GeneID" id="17250868"/>
<dbReference type="Proteomes" id="UP000013827">
    <property type="component" value="Unassembled WGS sequence"/>
</dbReference>
<dbReference type="GeneID" id="17255491"/>
<accession>A0A0D3I097</accession>
<comment type="similarity">
    <text evidence="2">Belongs to the MIF family.</text>
</comment>
<evidence type="ECO:0000256" key="6">
    <source>
        <dbReference type="ARBA" id="ARBA00036735"/>
    </source>
</evidence>
<evidence type="ECO:0000256" key="1">
    <source>
        <dbReference type="ARBA" id="ARBA00004613"/>
    </source>
</evidence>
<comment type="catalytic activity">
    <reaction evidence="7">
        <text>L-dopachrome = 5,6-dihydroxyindole-2-carboxylate</text>
        <dbReference type="Rhea" id="RHEA:13041"/>
        <dbReference type="ChEBI" id="CHEBI:16875"/>
        <dbReference type="ChEBI" id="CHEBI:57509"/>
        <dbReference type="EC" id="5.3.3.12"/>
    </reaction>
</comment>
<dbReference type="RefSeq" id="XP_005757111.1">
    <property type="nucleotide sequence ID" value="XM_005757054.1"/>
</dbReference>
<dbReference type="PANTHER" id="PTHR11954">
    <property type="entry name" value="D-DOPACHROME DECARBOXYLASE"/>
    <property type="match status" value="1"/>
</dbReference>
<evidence type="ECO:0000256" key="11">
    <source>
        <dbReference type="ARBA" id="ARBA00041912"/>
    </source>
</evidence>
<comment type="catalytic activity">
    <reaction evidence="6">
        <text>3-phenylpyruvate = enol-phenylpyruvate</text>
        <dbReference type="Rhea" id="RHEA:17097"/>
        <dbReference type="ChEBI" id="CHEBI:16815"/>
        <dbReference type="ChEBI" id="CHEBI:18005"/>
        <dbReference type="EC" id="5.3.2.1"/>
    </reaction>
</comment>
<dbReference type="KEGG" id="ehx:EMIHUDRAFT_358508"/>
<dbReference type="SUPFAM" id="SSF55331">
    <property type="entry name" value="Tautomerase/MIF"/>
    <property type="match status" value="1"/>
</dbReference>
<proteinExistence type="inferred from homology"/>
<dbReference type="PaxDb" id="2903-EOD04682"/>
<dbReference type="eggNOG" id="KOG1759">
    <property type="taxonomic scope" value="Eukaryota"/>
</dbReference>
<dbReference type="EC" id="5.3.2.1" evidence="9"/>
<evidence type="ECO:0000256" key="7">
    <source>
        <dbReference type="ARBA" id="ARBA00036823"/>
    </source>
</evidence>
<evidence type="ECO:0000313" key="14">
    <source>
        <dbReference type="Proteomes" id="UP000013827"/>
    </source>
</evidence>
<keyword evidence="5" id="KW-0413">Isomerase</keyword>
<dbReference type="EC" id="5.3.3.12" evidence="8"/>
<evidence type="ECO:0000256" key="9">
    <source>
        <dbReference type="ARBA" id="ARBA00039086"/>
    </source>
</evidence>
<dbReference type="EnsemblProtists" id="EOD09230">
    <property type="protein sequence ID" value="EOD09230"/>
    <property type="gene ID" value="EMIHUDRAFT_358508"/>
</dbReference>
<keyword evidence="3" id="KW-0202">Cytokine</keyword>
<evidence type="ECO:0000256" key="5">
    <source>
        <dbReference type="ARBA" id="ARBA00023235"/>
    </source>
</evidence>
<dbReference type="OMA" id="YINFFDM"/>
<dbReference type="RefSeq" id="XP_005761659.1">
    <property type="nucleotide sequence ID" value="XM_005761602.1"/>
</dbReference>
<evidence type="ECO:0000256" key="10">
    <source>
        <dbReference type="ARBA" id="ARBA00041631"/>
    </source>
</evidence>
<name>A0A0D3I097_EMIH1</name>
<dbReference type="Gene3D" id="3.30.429.10">
    <property type="entry name" value="Macrophage Migration Inhibitory Factor"/>
    <property type="match status" value="1"/>
</dbReference>
<reference evidence="14" key="1">
    <citation type="journal article" date="2013" name="Nature">
        <title>Pan genome of the phytoplankton Emiliania underpins its global distribution.</title>
        <authorList>
            <person name="Read B.A."/>
            <person name="Kegel J."/>
            <person name="Klute M.J."/>
            <person name="Kuo A."/>
            <person name="Lefebvre S.C."/>
            <person name="Maumus F."/>
            <person name="Mayer C."/>
            <person name="Miller J."/>
            <person name="Monier A."/>
            <person name="Salamov A."/>
            <person name="Young J."/>
            <person name="Aguilar M."/>
            <person name="Claverie J.M."/>
            <person name="Frickenhaus S."/>
            <person name="Gonzalez K."/>
            <person name="Herman E.K."/>
            <person name="Lin Y.C."/>
            <person name="Napier J."/>
            <person name="Ogata H."/>
            <person name="Sarno A.F."/>
            <person name="Shmutz J."/>
            <person name="Schroeder D."/>
            <person name="de Vargas C."/>
            <person name="Verret F."/>
            <person name="von Dassow P."/>
            <person name="Valentin K."/>
            <person name="Van de Peer Y."/>
            <person name="Wheeler G."/>
            <person name="Dacks J.B."/>
            <person name="Delwiche C.F."/>
            <person name="Dyhrman S.T."/>
            <person name="Glockner G."/>
            <person name="John U."/>
            <person name="Richards T."/>
            <person name="Worden A.Z."/>
            <person name="Zhang X."/>
            <person name="Grigoriev I.V."/>
            <person name="Allen A.E."/>
            <person name="Bidle K."/>
            <person name="Borodovsky M."/>
            <person name="Bowler C."/>
            <person name="Brownlee C."/>
            <person name="Cock J.M."/>
            <person name="Elias M."/>
            <person name="Gladyshev V.N."/>
            <person name="Groth M."/>
            <person name="Guda C."/>
            <person name="Hadaegh A."/>
            <person name="Iglesias-Rodriguez M.D."/>
            <person name="Jenkins J."/>
            <person name="Jones B.M."/>
            <person name="Lawson T."/>
            <person name="Leese F."/>
            <person name="Lindquist E."/>
            <person name="Lobanov A."/>
            <person name="Lomsadze A."/>
            <person name="Malik S.B."/>
            <person name="Marsh M.E."/>
            <person name="Mackinder L."/>
            <person name="Mock T."/>
            <person name="Mueller-Roeber B."/>
            <person name="Pagarete A."/>
            <person name="Parker M."/>
            <person name="Probert I."/>
            <person name="Quesneville H."/>
            <person name="Raines C."/>
            <person name="Rensing S.A."/>
            <person name="Riano-Pachon D.M."/>
            <person name="Richier S."/>
            <person name="Rokitta S."/>
            <person name="Shiraiwa Y."/>
            <person name="Soanes D.M."/>
            <person name="van der Giezen M."/>
            <person name="Wahlund T.M."/>
            <person name="Williams B."/>
            <person name="Wilson W."/>
            <person name="Wolfe G."/>
            <person name="Wurch L.L."/>
        </authorList>
    </citation>
    <scope>NUCLEOTIDE SEQUENCE</scope>
</reference>
<dbReference type="STRING" id="2903.R1B6E4"/>
<evidence type="ECO:0000256" key="4">
    <source>
        <dbReference type="ARBA" id="ARBA00022525"/>
    </source>
</evidence>
<organism evidence="13 14">
    <name type="scientific">Emiliania huxleyi (strain CCMP1516)</name>
    <dbReference type="NCBI Taxonomy" id="280463"/>
    <lineage>
        <taxon>Eukaryota</taxon>
        <taxon>Haptista</taxon>
        <taxon>Haptophyta</taxon>
        <taxon>Prymnesiophyceae</taxon>
        <taxon>Isochrysidales</taxon>
        <taxon>Noelaerhabdaceae</taxon>
        <taxon>Emiliania</taxon>
    </lineage>
</organism>
<evidence type="ECO:0000256" key="8">
    <source>
        <dbReference type="ARBA" id="ARBA00038932"/>
    </source>
</evidence>
<dbReference type="HOGENOM" id="CLU_1663993_0_0_1"/>